<comment type="similarity">
    <text evidence="1">Belongs to the NAD(P)-dependent epimerase/dehydratase family.</text>
</comment>
<sequence length="183" mass="20092">MENTTEHQFPNQSINTIGNSVLVTGGAGYIGSHTCKILKKNGFTPITIDRNIERAGHETFGPHFQVDLPRGKSYLDEIIKRYNIQSCIHFAGSASVSESVKDPGKYYRNNVVATIALLDQLVQNNIKTFVFSSSAAVYGDPGNRKCRESMGPNPINPYGVTKLIIEIILMDYKTAHGISSVSL</sequence>
<protein>
    <recommendedName>
        <fullName evidence="2">NAD-dependent epimerase/dehydratase domain-containing protein</fullName>
    </recommendedName>
</protein>
<dbReference type="EMBL" id="UINC01136388">
    <property type="protein sequence ID" value="SVD21124.1"/>
    <property type="molecule type" value="Genomic_DNA"/>
</dbReference>
<dbReference type="PANTHER" id="PTHR43725:SF53">
    <property type="entry name" value="UDP-ARABINOSE 4-EPIMERASE 1"/>
    <property type="match status" value="1"/>
</dbReference>
<dbReference type="InterPro" id="IPR001509">
    <property type="entry name" value="Epimerase_deHydtase"/>
</dbReference>
<dbReference type="PANTHER" id="PTHR43725">
    <property type="entry name" value="UDP-GLUCOSE 4-EPIMERASE"/>
    <property type="match status" value="1"/>
</dbReference>
<proteinExistence type="inferred from homology"/>
<name>A0A382TG81_9ZZZZ</name>
<dbReference type="Pfam" id="PF01370">
    <property type="entry name" value="Epimerase"/>
    <property type="match status" value="1"/>
</dbReference>
<dbReference type="InterPro" id="IPR036291">
    <property type="entry name" value="NAD(P)-bd_dom_sf"/>
</dbReference>
<accession>A0A382TG81</accession>
<evidence type="ECO:0000256" key="1">
    <source>
        <dbReference type="ARBA" id="ARBA00007637"/>
    </source>
</evidence>
<feature type="non-terminal residue" evidence="3">
    <location>
        <position position="183"/>
    </location>
</feature>
<evidence type="ECO:0000313" key="3">
    <source>
        <dbReference type="EMBL" id="SVD21124.1"/>
    </source>
</evidence>
<dbReference type="Gene3D" id="3.40.50.720">
    <property type="entry name" value="NAD(P)-binding Rossmann-like Domain"/>
    <property type="match status" value="1"/>
</dbReference>
<feature type="domain" description="NAD-dependent epimerase/dehydratase" evidence="2">
    <location>
        <begin position="21"/>
        <end position="183"/>
    </location>
</feature>
<dbReference type="GO" id="GO:0033499">
    <property type="term" value="P:galactose catabolic process via UDP-galactose, Leloir pathway"/>
    <property type="evidence" value="ECO:0007669"/>
    <property type="project" value="TreeGrafter"/>
</dbReference>
<dbReference type="AlphaFoldDB" id="A0A382TG81"/>
<gene>
    <name evidence="3" type="ORF">METZ01_LOCUS373978</name>
</gene>
<reference evidence="3" key="1">
    <citation type="submission" date="2018-05" db="EMBL/GenBank/DDBJ databases">
        <authorList>
            <person name="Lanie J.A."/>
            <person name="Ng W.-L."/>
            <person name="Kazmierczak K.M."/>
            <person name="Andrzejewski T.M."/>
            <person name="Davidsen T.M."/>
            <person name="Wayne K.J."/>
            <person name="Tettelin H."/>
            <person name="Glass J.I."/>
            <person name="Rusch D."/>
            <person name="Podicherti R."/>
            <person name="Tsui H.-C.T."/>
            <person name="Winkler M.E."/>
        </authorList>
    </citation>
    <scope>NUCLEOTIDE SEQUENCE</scope>
</reference>
<dbReference type="SUPFAM" id="SSF51735">
    <property type="entry name" value="NAD(P)-binding Rossmann-fold domains"/>
    <property type="match status" value="1"/>
</dbReference>
<evidence type="ECO:0000259" key="2">
    <source>
        <dbReference type="Pfam" id="PF01370"/>
    </source>
</evidence>
<organism evidence="3">
    <name type="scientific">marine metagenome</name>
    <dbReference type="NCBI Taxonomy" id="408172"/>
    <lineage>
        <taxon>unclassified sequences</taxon>
        <taxon>metagenomes</taxon>
        <taxon>ecological metagenomes</taxon>
    </lineage>
</organism>